<keyword evidence="9" id="KW-0050">Antiport</keyword>
<evidence type="ECO:0000256" key="9">
    <source>
        <dbReference type="RuleBase" id="RU003722"/>
    </source>
</evidence>
<dbReference type="AlphaFoldDB" id="A0AAV5UIV3"/>
<feature type="non-terminal residue" evidence="13">
    <location>
        <position position="1"/>
    </location>
</feature>
<feature type="transmembrane region" description="Helical" evidence="11">
    <location>
        <begin position="99"/>
        <end position="116"/>
    </location>
</feature>
<feature type="transmembrane region" description="Helical" evidence="11">
    <location>
        <begin position="189"/>
        <end position="210"/>
    </location>
</feature>
<name>A0AAV5UIV3_9BILA</name>
<reference evidence="13" key="1">
    <citation type="submission" date="2023-10" db="EMBL/GenBank/DDBJ databases">
        <title>Genome assembly of Pristionchus species.</title>
        <authorList>
            <person name="Yoshida K."/>
            <person name="Sommer R.J."/>
        </authorList>
    </citation>
    <scope>NUCLEOTIDE SEQUENCE</scope>
    <source>
        <strain evidence="13">RS0144</strain>
    </source>
</reference>
<sequence>QMSPSESHADGISVSLLPADVNGSAPEHGHLVVNGFVDFSHTGDAFALALTIFMVGMFKTVVARVTFVPNSVMLIIAGVFTGLIINYTYPGEIYLKPGWFFYYLLPVIVFEAGFCMKNKDFFHNLGTIMLFAVAGTLLNVAMLVGGLWLFHDAYESTLNLAEIIQFSVIICAVDPVAVLTVFEDIKVNELLYICVFGESLLNDAVTIVLYQSMADVKPGMEVGFTDFLLLIYQFFFVSLGGIGFGIFFGYLQACLCRLFVNEQQVQPILLLFIPYILYLLADSFKVSGLLALIICGMISKNYAEPNISEDLMRFTEVFLKFLCSYAESFIFVFLGISLWSDHLIDPVFITFTLIGIFVARFIGTFLLCAVSNSFREKFEHIGFRDQFIMAYGGLRGAVCYGLVMSLPDAMGDVKKMLVTTTIFVVAFTTIFQGSTIRPCVMKLQVRLSKKCEEGAGHDNPYKVFGLVHKEVQKRVVTFMEDLTHVRRQNFIYHKFMELDEKHIKPFLIAGYEKHSYLGDQHKLIEIEEYTEGIRCGSFAGLPHVGSQAKMAHSFSNNDVKSNGNDLEKGSLLLKVPDRPIPRNESISGLVQKTFNDVEWDILRNREPRRSIYSRHQLDMPPSPAPYLDEDSFDDRNYIFTYPGPKPMDRGQLARDIKAFAARQRQSGKSPSRRRPNSISESGSARSAPPGVNSARSVRVPRFQLTTEDELEGSSTDPMPTARTVRPERKLSSGGKQFIVGGDEAFELMPIHEEDTERESHDEADRHSVDESTHRHKST</sequence>
<keyword evidence="7 11" id="KW-0472">Membrane</keyword>
<comment type="caution">
    <text evidence="13">The sequence shown here is derived from an EMBL/GenBank/DDBJ whole genome shotgun (WGS) entry which is preliminary data.</text>
</comment>
<evidence type="ECO:0000256" key="1">
    <source>
        <dbReference type="ARBA" id="ARBA00004141"/>
    </source>
</evidence>
<evidence type="ECO:0000256" key="3">
    <source>
        <dbReference type="ARBA" id="ARBA00022692"/>
    </source>
</evidence>
<evidence type="ECO:0000256" key="4">
    <source>
        <dbReference type="ARBA" id="ARBA00022989"/>
    </source>
</evidence>
<feature type="transmembrane region" description="Helical" evidence="11">
    <location>
        <begin position="67"/>
        <end position="87"/>
    </location>
</feature>
<evidence type="ECO:0000256" key="6">
    <source>
        <dbReference type="ARBA" id="ARBA00023065"/>
    </source>
</evidence>
<dbReference type="Proteomes" id="UP001432027">
    <property type="component" value="Unassembled WGS sequence"/>
</dbReference>
<organism evidence="13 14">
    <name type="scientific">Pristionchus entomophagus</name>
    <dbReference type="NCBI Taxonomy" id="358040"/>
    <lineage>
        <taxon>Eukaryota</taxon>
        <taxon>Metazoa</taxon>
        <taxon>Ecdysozoa</taxon>
        <taxon>Nematoda</taxon>
        <taxon>Chromadorea</taxon>
        <taxon>Rhabditida</taxon>
        <taxon>Rhabditina</taxon>
        <taxon>Diplogasteromorpha</taxon>
        <taxon>Diplogasteroidea</taxon>
        <taxon>Neodiplogasteridae</taxon>
        <taxon>Pristionchus</taxon>
    </lineage>
</organism>
<dbReference type="InterPro" id="IPR018422">
    <property type="entry name" value="Cation/H_exchanger_CPA1"/>
</dbReference>
<evidence type="ECO:0000256" key="7">
    <source>
        <dbReference type="ARBA" id="ARBA00023136"/>
    </source>
</evidence>
<feature type="transmembrane region" description="Helical" evidence="11">
    <location>
        <begin position="317"/>
        <end position="340"/>
    </location>
</feature>
<evidence type="ECO:0000256" key="8">
    <source>
        <dbReference type="ARBA" id="ARBA00023201"/>
    </source>
</evidence>
<keyword evidence="3 9" id="KW-0812">Transmembrane</keyword>
<feature type="transmembrane region" description="Helical" evidence="11">
    <location>
        <begin position="163"/>
        <end position="182"/>
    </location>
</feature>
<dbReference type="InterPro" id="IPR004709">
    <property type="entry name" value="NaH_exchanger"/>
</dbReference>
<keyword evidence="6 9" id="KW-0406">Ion transport</keyword>
<evidence type="ECO:0000256" key="5">
    <source>
        <dbReference type="ARBA" id="ARBA00023053"/>
    </source>
</evidence>
<dbReference type="PANTHER" id="PTHR10110:SF125">
    <property type="entry name" value="SODIUM_HYDROGEN EXCHANGER"/>
    <property type="match status" value="1"/>
</dbReference>
<comment type="subcellular location">
    <subcellularLocation>
        <location evidence="1">Membrane</location>
        <topology evidence="1">Multi-pass membrane protein</topology>
    </subcellularLocation>
</comment>
<keyword evidence="14" id="KW-1185">Reference proteome</keyword>
<proteinExistence type="inferred from homology"/>
<dbReference type="PRINTS" id="PR01084">
    <property type="entry name" value="NAHEXCHNGR"/>
</dbReference>
<keyword evidence="5" id="KW-0915">Sodium</keyword>
<feature type="transmembrane region" description="Helical" evidence="11">
    <location>
        <begin position="230"/>
        <end position="253"/>
    </location>
</feature>
<dbReference type="PANTHER" id="PTHR10110">
    <property type="entry name" value="SODIUM/HYDROGEN EXCHANGER"/>
    <property type="match status" value="1"/>
</dbReference>
<dbReference type="GO" id="GO:0005886">
    <property type="term" value="C:plasma membrane"/>
    <property type="evidence" value="ECO:0007669"/>
    <property type="project" value="TreeGrafter"/>
</dbReference>
<feature type="transmembrane region" description="Helical" evidence="11">
    <location>
        <begin position="128"/>
        <end position="151"/>
    </location>
</feature>
<feature type="transmembrane region" description="Helical" evidence="11">
    <location>
        <begin position="418"/>
        <end position="440"/>
    </location>
</feature>
<keyword evidence="8 9" id="KW-0739">Sodium transport</keyword>
<comment type="similarity">
    <text evidence="9">Belongs to the monovalent cation:proton antiporter 1 (CPA1) transporter (TC 2.A.36) family.</text>
</comment>
<gene>
    <name evidence="13" type="ORF">PENTCL1PPCAC_29120</name>
</gene>
<evidence type="ECO:0000256" key="10">
    <source>
        <dbReference type="SAM" id="MobiDB-lite"/>
    </source>
</evidence>
<dbReference type="InterPro" id="IPR006153">
    <property type="entry name" value="Cation/H_exchanger_TM"/>
</dbReference>
<evidence type="ECO:0000256" key="2">
    <source>
        <dbReference type="ARBA" id="ARBA00022448"/>
    </source>
</evidence>
<dbReference type="Gene3D" id="6.10.140.1330">
    <property type="match status" value="1"/>
</dbReference>
<keyword evidence="2 9" id="KW-0813">Transport</keyword>
<evidence type="ECO:0000313" key="14">
    <source>
        <dbReference type="Proteomes" id="UP001432027"/>
    </source>
</evidence>
<evidence type="ECO:0000256" key="11">
    <source>
        <dbReference type="SAM" id="Phobius"/>
    </source>
</evidence>
<dbReference type="EMBL" id="BTSX01000006">
    <property type="protein sequence ID" value="GMT06946.1"/>
    <property type="molecule type" value="Genomic_DNA"/>
</dbReference>
<evidence type="ECO:0000313" key="13">
    <source>
        <dbReference type="EMBL" id="GMT06946.1"/>
    </source>
</evidence>
<dbReference type="NCBIfam" id="TIGR00840">
    <property type="entry name" value="b_cpa1"/>
    <property type="match status" value="1"/>
</dbReference>
<dbReference type="GO" id="GO:0051453">
    <property type="term" value="P:regulation of intracellular pH"/>
    <property type="evidence" value="ECO:0007669"/>
    <property type="project" value="TreeGrafter"/>
</dbReference>
<dbReference type="GO" id="GO:0098719">
    <property type="term" value="P:sodium ion import across plasma membrane"/>
    <property type="evidence" value="ECO:0007669"/>
    <property type="project" value="TreeGrafter"/>
</dbReference>
<protein>
    <recommendedName>
        <fullName evidence="9">Sodium/hydrogen exchanger</fullName>
    </recommendedName>
</protein>
<evidence type="ECO:0000259" key="12">
    <source>
        <dbReference type="Pfam" id="PF00999"/>
    </source>
</evidence>
<keyword evidence="4 11" id="KW-1133">Transmembrane helix</keyword>
<feature type="domain" description="Cation/H+ exchanger transmembrane" evidence="12">
    <location>
        <begin position="51"/>
        <end position="442"/>
    </location>
</feature>
<feature type="transmembrane region" description="Helical" evidence="11">
    <location>
        <begin position="45"/>
        <end position="62"/>
    </location>
</feature>
<dbReference type="GO" id="GO:0015386">
    <property type="term" value="F:potassium:proton antiporter activity"/>
    <property type="evidence" value="ECO:0007669"/>
    <property type="project" value="TreeGrafter"/>
</dbReference>
<feature type="compositionally biased region" description="Basic and acidic residues" evidence="10">
    <location>
        <begin position="749"/>
        <end position="772"/>
    </location>
</feature>
<feature type="transmembrane region" description="Helical" evidence="11">
    <location>
        <begin position="346"/>
        <end position="367"/>
    </location>
</feature>
<feature type="region of interest" description="Disordered" evidence="10">
    <location>
        <begin position="661"/>
        <end position="778"/>
    </location>
</feature>
<accession>A0AAV5UIV3</accession>
<dbReference type="GO" id="GO:0015385">
    <property type="term" value="F:sodium:proton antiporter activity"/>
    <property type="evidence" value="ECO:0007669"/>
    <property type="project" value="InterPro"/>
</dbReference>
<dbReference type="Pfam" id="PF00999">
    <property type="entry name" value="Na_H_Exchanger"/>
    <property type="match status" value="1"/>
</dbReference>